<reference evidence="2 3" key="1">
    <citation type="submission" date="2010-09" db="EMBL/GenBank/DDBJ databases">
        <authorList>
            <person name="Weinstock G."/>
            <person name="Sodergren E."/>
            <person name="Clifton S."/>
            <person name="Fulton L."/>
            <person name="Fulton B."/>
            <person name="Courtney L."/>
            <person name="Fronick C."/>
            <person name="Harrison M."/>
            <person name="Strong C."/>
            <person name="Farmer C."/>
            <person name="Delahaunty K."/>
            <person name="Markovic C."/>
            <person name="Hall O."/>
            <person name="Minx P."/>
            <person name="Tomlinson C."/>
            <person name="Mitreva M."/>
            <person name="Hou S."/>
            <person name="Chen J."/>
            <person name="Wollam A."/>
            <person name="Pepin K.H."/>
            <person name="Johnson M."/>
            <person name="Bhonagiri V."/>
            <person name="Zhang X."/>
            <person name="Suruliraj S."/>
            <person name="Warren W."/>
            <person name="Chinwalla A."/>
            <person name="Mardis E.R."/>
            <person name="Wilson R.K."/>
        </authorList>
    </citation>
    <scope>NUCLEOTIDE SEQUENCE [LARGE SCALE GENOMIC DNA]</scope>
    <source>
        <strain evidence="2 3">TX0630</strain>
    </source>
</reference>
<feature type="region of interest" description="Disordered" evidence="1">
    <location>
        <begin position="24"/>
        <end position="46"/>
    </location>
</feature>
<dbReference type="AlphaFoldDB" id="A0ABC9P5M0"/>
<dbReference type="Proteomes" id="UP000004933">
    <property type="component" value="Unassembled WGS sequence"/>
</dbReference>
<gene>
    <name evidence="2" type="ORF">HMPREF9511_01819</name>
</gene>
<evidence type="ECO:0000313" key="2">
    <source>
        <dbReference type="EMBL" id="EFU90195.1"/>
    </source>
</evidence>
<organism evidence="2 3">
    <name type="scientific">Enterococcus faecalis TX0630</name>
    <dbReference type="NCBI Taxonomy" id="749508"/>
    <lineage>
        <taxon>Bacteria</taxon>
        <taxon>Bacillati</taxon>
        <taxon>Bacillota</taxon>
        <taxon>Bacilli</taxon>
        <taxon>Lactobacillales</taxon>
        <taxon>Enterococcaceae</taxon>
        <taxon>Enterococcus</taxon>
    </lineage>
</organism>
<protein>
    <submittedName>
        <fullName evidence="2">Uncharacterized protein</fullName>
    </submittedName>
</protein>
<dbReference type="EMBL" id="AEBE01000078">
    <property type="protein sequence ID" value="EFU90195.1"/>
    <property type="molecule type" value="Genomic_DNA"/>
</dbReference>
<name>A0ABC9P5M0_ENTFL</name>
<feature type="compositionally biased region" description="Polar residues" evidence="1">
    <location>
        <begin position="24"/>
        <end position="37"/>
    </location>
</feature>
<evidence type="ECO:0000313" key="3">
    <source>
        <dbReference type="Proteomes" id="UP000004933"/>
    </source>
</evidence>
<sequence length="46" mass="5202">MKNKKIANQNGWLIVLKAEESTKFRSQPVSAGQQKINGLSRMETLK</sequence>
<evidence type="ECO:0000256" key="1">
    <source>
        <dbReference type="SAM" id="MobiDB-lite"/>
    </source>
</evidence>
<comment type="caution">
    <text evidence="2">The sequence shown here is derived from an EMBL/GenBank/DDBJ whole genome shotgun (WGS) entry which is preliminary data.</text>
</comment>
<proteinExistence type="predicted"/>
<accession>A0ABC9P5M0</accession>